<dbReference type="PANTHER" id="PTHR10291">
    <property type="entry name" value="DEHYDRODOLICHYL DIPHOSPHATE SYNTHASE FAMILY MEMBER"/>
    <property type="match status" value="1"/>
</dbReference>
<dbReference type="EMBL" id="MZGV01000012">
    <property type="protein sequence ID" value="OPJ62938.1"/>
    <property type="molecule type" value="Genomic_DNA"/>
</dbReference>
<dbReference type="Gene3D" id="3.40.1180.10">
    <property type="entry name" value="Decaprenyl diphosphate synthase-like"/>
    <property type="match status" value="1"/>
</dbReference>
<reference evidence="3 4" key="1">
    <citation type="submission" date="2017-03" db="EMBL/GenBank/DDBJ databases">
        <title>Genome sequence of Clostridium oryzae DSM 28571.</title>
        <authorList>
            <person name="Poehlein A."/>
            <person name="Daniel R."/>
        </authorList>
    </citation>
    <scope>NUCLEOTIDE SEQUENCE [LARGE SCALE GENOMIC DNA]</scope>
    <source>
        <strain evidence="3 4">DSM 28571</strain>
    </source>
</reference>
<keyword evidence="2" id="KW-0479">Metal-binding</keyword>
<evidence type="ECO:0000313" key="3">
    <source>
        <dbReference type="EMBL" id="OPJ62938.1"/>
    </source>
</evidence>
<dbReference type="SUPFAM" id="SSF64005">
    <property type="entry name" value="Undecaprenyl diphosphate synthase"/>
    <property type="match status" value="1"/>
</dbReference>
<gene>
    <name evidence="3" type="primary">uppS_1</name>
    <name evidence="3" type="ORF">CLORY_15620</name>
</gene>
<sequence length="238" mass="27194">MTQENIEVMINDKNIIIPKHIAVVCDGSGRWGKSKGLPRSAGHKAGAESVEDVITNCANLGVGTLTLYVFSTENWNRSVQEVNFLIQLFIEFFIKLRKAAEDKIRVKHIGLKENIPHDLIKEIVNTENLTQNNKKMVLNIALNYGGRSEIINAVKRIVKDVSSGKINEDEIDEKLISSYMFKVGQPDVDLIIRTSGENRISNFTLWQAANTKIWITDDYWPDFKFKHLEEAIRFYNKK</sequence>
<feature type="binding site" evidence="2">
    <location>
        <position position="26"/>
    </location>
    <ligand>
        <name>Mg(2+)</name>
        <dbReference type="ChEBI" id="CHEBI:18420"/>
    </ligand>
</feature>
<name>A0A1V4ISD5_9CLOT</name>
<dbReference type="GO" id="GO:0030145">
    <property type="term" value="F:manganese ion binding"/>
    <property type="evidence" value="ECO:0007669"/>
    <property type="project" value="TreeGrafter"/>
</dbReference>
<feature type="active site" evidence="2">
    <location>
        <position position="26"/>
    </location>
</feature>
<keyword evidence="4" id="KW-1185">Reference proteome</keyword>
<feature type="active site" description="Proton acceptor" evidence="2">
    <location>
        <position position="74"/>
    </location>
</feature>
<feature type="binding site" evidence="2">
    <location>
        <begin position="71"/>
        <end position="73"/>
    </location>
    <ligand>
        <name>substrate</name>
    </ligand>
</feature>
<dbReference type="AlphaFoldDB" id="A0A1V4ISD5"/>
<feature type="binding site" evidence="2">
    <location>
        <position position="77"/>
    </location>
    <ligand>
        <name>substrate</name>
    </ligand>
</feature>
<comment type="cofactor">
    <cofactor evidence="2">
        <name>Mg(2+)</name>
        <dbReference type="ChEBI" id="CHEBI:18420"/>
    </cofactor>
    <text evidence="2">Binds 2 magnesium ions per subunit.</text>
</comment>
<protein>
    <recommendedName>
        <fullName evidence="2">Isoprenyl transferase</fullName>
        <ecNumber evidence="2">2.5.1.-</ecNumber>
    </recommendedName>
</protein>
<dbReference type="OrthoDB" id="4191603at2"/>
<feature type="binding site" evidence="2">
    <location>
        <begin position="199"/>
        <end position="201"/>
    </location>
    <ligand>
        <name>substrate</name>
    </ligand>
</feature>
<feature type="binding site" evidence="2">
    <location>
        <position position="43"/>
    </location>
    <ligand>
        <name>substrate</name>
    </ligand>
</feature>
<dbReference type="NCBIfam" id="TIGR00055">
    <property type="entry name" value="uppS"/>
    <property type="match status" value="1"/>
</dbReference>
<dbReference type="InterPro" id="IPR001441">
    <property type="entry name" value="UPP_synth-like"/>
</dbReference>
<evidence type="ECO:0000313" key="4">
    <source>
        <dbReference type="Proteomes" id="UP000190080"/>
    </source>
</evidence>
<accession>A0A1V4ISD5</accession>
<organism evidence="3 4">
    <name type="scientific">Clostridium oryzae</name>
    <dbReference type="NCBI Taxonomy" id="1450648"/>
    <lineage>
        <taxon>Bacteria</taxon>
        <taxon>Bacillati</taxon>
        <taxon>Bacillota</taxon>
        <taxon>Clostridia</taxon>
        <taxon>Eubacteriales</taxon>
        <taxon>Clostridiaceae</taxon>
        <taxon>Clostridium</taxon>
    </lineage>
</organism>
<comment type="subunit">
    <text evidence="2">Homodimer.</text>
</comment>
<dbReference type="RefSeq" id="WP_079423003.1">
    <property type="nucleotide sequence ID" value="NZ_MZGV01000012.1"/>
</dbReference>
<keyword evidence="2" id="KW-0460">Magnesium</keyword>
<feature type="binding site" evidence="2">
    <location>
        <position position="75"/>
    </location>
    <ligand>
        <name>substrate</name>
    </ligand>
</feature>
<dbReference type="GO" id="GO:0000287">
    <property type="term" value="F:magnesium ion binding"/>
    <property type="evidence" value="ECO:0007669"/>
    <property type="project" value="UniProtKB-UniRule"/>
</dbReference>
<proteinExistence type="inferred from homology"/>
<comment type="caution">
    <text evidence="2">Lacks conserved residue(s) required for the propagation of feature annotation.</text>
</comment>
<dbReference type="CDD" id="cd00475">
    <property type="entry name" value="Cis_IPPS"/>
    <property type="match status" value="1"/>
</dbReference>
<dbReference type="STRING" id="1450648.CLORY_15620"/>
<evidence type="ECO:0000256" key="2">
    <source>
        <dbReference type="HAMAP-Rule" id="MF_01139"/>
    </source>
</evidence>
<keyword evidence="1 2" id="KW-0808">Transferase</keyword>
<dbReference type="Pfam" id="PF01255">
    <property type="entry name" value="Prenyltransf"/>
    <property type="match status" value="1"/>
</dbReference>
<comment type="similarity">
    <text evidence="2">Belongs to the UPP synthase family.</text>
</comment>
<dbReference type="HAMAP" id="MF_01139">
    <property type="entry name" value="ISPT"/>
    <property type="match status" value="1"/>
</dbReference>
<evidence type="ECO:0000256" key="1">
    <source>
        <dbReference type="ARBA" id="ARBA00022679"/>
    </source>
</evidence>
<feature type="binding site" evidence="2">
    <location>
        <position position="193"/>
    </location>
    <ligand>
        <name>substrate</name>
    </ligand>
</feature>
<comment type="function">
    <text evidence="2">Catalyzes the condensation of isopentenyl diphosphate (IPP) with allylic pyrophosphates generating different type of terpenoids.</text>
</comment>
<comment type="caution">
    <text evidence="3">The sequence shown here is derived from an EMBL/GenBank/DDBJ whole genome shotgun (WGS) entry which is preliminary data.</text>
</comment>
<dbReference type="PANTHER" id="PTHR10291:SF0">
    <property type="entry name" value="DEHYDRODOLICHYL DIPHOSPHATE SYNTHASE 2"/>
    <property type="match status" value="1"/>
</dbReference>
<feature type="binding site" evidence="2">
    <location>
        <position position="31"/>
    </location>
    <ligand>
        <name>substrate</name>
    </ligand>
</feature>
<dbReference type="GO" id="GO:0005829">
    <property type="term" value="C:cytosol"/>
    <property type="evidence" value="ECO:0007669"/>
    <property type="project" value="TreeGrafter"/>
</dbReference>
<dbReference type="GO" id="GO:0016094">
    <property type="term" value="P:polyprenol biosynthetic process"/>
    <property type="evidence" value="ECO:0007669"/>
    <property type="project" value="TreeGrafter"/>
</dbReference>
<dbReference type="InterPro" id="IPR036424">
    <property type="entry name" value="UPP_synth-like_sf"/>
</dbReference>
<dbReference type="Proteomes" id="UP000190080">
    <property type="component" value="Unassembled WGS sequence"/>
</dbReference>
<dbReference type="EC" id="2.5.1.-" evidence="2"/>
<feature type="binding site" evidence="2">
    <location>
        <position position="39"/>
    </location>
    <ligand>
        <name>substrate</name>
    </ligand>
</feature>
<dbReference type="GO" id="GO:0008834">
    <property type="term" value="F:ditrans,polycis-undecaprenyl-diphosphate synthase [(2E,6E)-farnesyl-diphosphate specific] activity"/>
    <property type="evidence" value="ECO:0007669"/>
    <property type="project" value="TreeGrafter"/>
</dbReference>